<dbReference type="RefSeq" id="WP_108431128.1">
    <property type="nucleotide sequence ID" value="NZ_CP026947.1"/>
</dbReference>
<dbReference type="Proteomes" id="UP000244989">
    <property type="component" value="Unassembled WGS sequence"/>
</dbReference>
<evidence type="ECO:0000313" key="3">
    <source>
        <dbReference type="Proteomes" id="UP000244989"/>
    </source>
</evidence>
<dbReference type="EMBL" id="QEEZ01000007">
    <property type="protein sequence ID" value="PWC01919.1"/>
    <property type="molecule type" value="Genomic_DNA"/>
</dbReference>
<feature type="compositionally biased region" description="Basic and acidic residues" evidence="1">
    <location>
        <begin position="55"/>
        <end position="65"/>
    </location>
</feature>
<protein>
    <submittedName>
        <fullName evidence="2">Uncharacterized protein</fullName>
    </submittedName>
</protein>
<dbReference type="KEGG" id="cyz:C3B44_03365"/>
<comment type="caution">
    <text evidence="2">The sequence shown here is derived from an EMBL/GenBank/DDBJ whole genome shotgun (WGS) entry which is preliminary data.</text>
</comment>
<feature type="region of interest" description="Disordered" evidence="1">
    <location>
        <begin position="46"/>
        <end position="72"/>
    </location>
</feature>
<keyword evidence="3" id="KW-1185">Reference proteome</keyword>
<organism evidence="2 3">
    <name type="scientific">Corynebacterium yudongzhengii</name>
    <dbReference type="NCBI Taxonomy" id="2080740"/>
    <lineage>
        <taxon>Bacteria</taxon>
        <taxon>Bacillati</taxon>
        <taxon>Actinomycetota</taxon>
        <taxon>Actinomycetes</taxon>
        <taxon>Mycobacteriales</taxon>
        <taxon>Corynebacteriaceae</taxon>
        <taxon>Corynebacterium</taxon>
    </lineage>
</organism>
<sequence>MALNLSIDLDNATFADLANLVEAARTAGISNDAPVRLDETRLHLEASGGALNRSSRSEHDHHRSDTSTGSEAALRFIAQLLGEERRH</sequence>
<gene>
    <name evidence="2" type="ORF">DF222_04880</name>
</gene>
<accession>A0A2U1T7F0</accession>
<evidence type="ECO:0000313" key="2">
    <source>
        <dbReference type="EMBL" id="PWC01919.1"/>
    </source>
</evidence>
<proteinExistence type="predicted"/>
<dbReference type="OrthoDB" id="4412344at2"/>
<reference evidence="3" key="1">
    <citation type="submission" date="2018-04" db="EMBL/GenBank/DDBJ databases">
        <authorList>
            <person name="Liu S."/>
            <person name="Wang Z."/>
            <person name="Li J."/>
        </authorList>
    </citation>
    <scope>NUCLEOTIDE SEQUENCE [LARGE SCALE GENOMIC DNA]</scope>
    <source>
        <strain evidence="3">2189</strain>
    </source>
</reference>
<evidence type="ECO:0000256" key="1">
    <source>
        <dbReference type="SAM" id="MobiDB-lite"/>
    </source>
</evidence>
<name>A0A2U1T7F0_9CORY</name>
<dbReference type="AlphaFoldDB" id="A0A2U1T7F0"/>